<dbReference type="InterPro" id="IPR041304">
    <property type="entry name" value="AbiTii"/>
</dbReference>
<gene>
    <name evidence="2" type="ORF">RHRU231_680040</name>
</gene>
<proteinExistence type="predicted"/>
<sequence>MTDADVLRSLRDRVLDESEPVASLLRACLMLGAATGSEDLRTWARRELRGYVDEEDVPAYRQLSLPLFMDTVSGNSWATGQAISALQIPQKYREFLPERVSFKQSVEELEAMATADDSSLKVTMQGLPAIAAWWSNDLPMFQGIRALYYQVGRASLAGMVGRVRTTLVEMVADMTKDVPMNELPSKNQVDSAVQVNVYGSQDQYTTHVGTNSGVIGQGTGSQQTQTNNGVSPGQLSELIAQMRSALGEVVDDDDRAEVEQAIDDFEEAVTSDAEPEKVRRRARVLQRVGSAVGGALLSAAVAEGTQLALQTAGVT</sequence>
<accession>A0A098BRC5</accession>
<organism evidence="2 3">
    <name type="scientific">Rhodococcus ruber</name>
    <dbReference type="NCBI Taxonomy" id="1830"/>
    <lineage>
        <taxon>Bacteria</taxon>
        <taxon>Bacillati</taxon>
        <taxon>Actinomycetota</taxon>
        <taxon>Actinomycetes</taxon>
        <taxon>Mycobacteriales</taxon>
        <taxon>Nocardiaceae</taxon>
        <taxon>Rhodococcus</taxon>
    </lineage>
</organism>
<name>A0A098BRC5_9NOCA</name>
<dbReference type="Proteomes" id="UP000042997">
    <property type="component" value="Unassembled WGS sequence"/>
</dbReference>
<feature type="domain" description="AbiTii" evidence="1">
    <location>
        <begin position="7"/>
        <end position="188"/>
    </location>
</feature>
<dbReference type="Pfam" id="PF18864">
    <property type="entry name" value="AbiTii"/>
    <property type="match status" value="1"/>
</dbReference>
<dbReference type="AlphaFoldDB" id="A0A098BRC5"/>
<reference evidence="2 3" key="1">
    <citation type="journal article" date="2014" name="Genome Announc.">
        <title>Draft Genome Sequence of Propane- and Butane-Oxidizing Actinobacterium Rhodococcus ruber IEGM 231.</title>
        <authorList>
            <person name="Ivshina I.B."/>
            <person name="Kuyukina M.S."/>
            <person name="Krivoruchko A.V."/>
            <person name="Barbe V."/>
            <person name="Fischer C."/>
        </authorList>
    </citation>
    <scope>NUCLEOTIDE SEQUENCE [LARGE SCALE GENOMIC DNA]</scope>
</reference>
<dbReference type="RefSeq" id="WP_230831864.1">
    <property type="nucleotide sequence ID" value="NZ_JAJNCM010000055.1"/>
</dbReference>
<evidence type="ECO:0000259" key="1">
    <source>
        <dbReference type="Pfam" id="PF18864"/>
    </source>
</evidence>
<protein>
    <recommendedName>
        <fullName evidence="1">AbiTii domain-containing protein</fullName>
    </recommendedName>
</protein>
<evidence type="ECO:0000313" key="3">
    <source>
        <dbReference type="Proteomes" id="UP000042997"/>
    </source>
</evidence>
<dbReference type="EMBL" id="CCSD01000081">
    <property type="protein sequence ID" value="CDZ90271.1"/>
    <property type="molecule type" value="Genomic_DNA"/>
</dbReference>
<evidence type="ECO:0000313" key="2">
    <source>
        <dbReference type="EMBL" id="CDZ90271.1"/>
    </source>
</evidence>